<dbReference type="OrthoDB" id="227596at2"/>
<name>A0A1D7W0M9_BREAU</name>
<reference evidence="15" key="2">
    <citation type="submission" date="2016-09" db="EMBL/GenBank/DDBJ databases">
        <title>Complete Genome Sequence of Brevibacterium linens SMQ-1335.</title>
        <authorList>
            <person name="de Melo A.G."/>
            <person name="Labrie S.J."/>
            <person name="Dumaresq J."/>
            <person name="Roberts R.J."/>
            <person name="Tremblay D.M."/>
            <person name="Moineau S."/>
        </authorList>
    </citation>
    <scope>NUCLEOTIDE SEQUENCE [LARGE SCALE GENOMIC DNA]</scope>
    <source>
        <strain evidence="15">SMQ-1335</strain>
    </source>
</reference>
<dbReference type="PROSITE" id="PS50109">
    <property type="entry name" value="HIS_KIN"/>
    <property type="match status" value="1"/>
</dbReference>
<dbReference type="PANTHER" id="PTHR24421:SF10">
    <property type="entry name" value="NITRATE_NITRITE SENSOR PROTEIN NARQ"/>
    <property type="match status" value="1"/>
</dbReference>
<dbReference type="KEGG" id="blin:BLSMQ_0879"/>
<dbReference type="EMBL" id="CP025330">
    <property type="protein sequence ID" value="AZT92494.1"/>
    <property type="molecule type" value="Genomic_DNA"/>
</dbReference>
<dbReference type="GO" id="GO:0016020">
    <property type="term" value="C:membrane"/>
    <property type="evidence" value="ECO:0007669"/>
    <property type="project" value="InterPro"/>
</dbReference>
<dbReference type="InterPro" id="IPR005467">
    <property type="entry name" value="His_kinase_dom"/>
</dbReference>
<feature type="transmembrane region" description="Helical" evidence="10">
    <location>
        <begin position="82"/>
        <end position="105"/>
    </location>
</feature>
<feature type="transmembrane region" description="Helical" evidence="10">
    <location>
        <begin position="125"/>
        <end position="149"/>
    </location>
</feature>
<dbReference type="Gene3D" id="1.20.5.1930">
    <property type="match status" value="1"/>
</dbReference>
<evidence type="ECO:0000259" key="11">
    <source>
        <dbReference type="PROSITE" id="PS50109"/>
    </source>
</evidence>
<accession>A0A1D7W0M9</accession>
<dbReference type="EMBL" id="CP025334">
    <property type="protein sequence ID" value="AZT96343.1"/>
    <property type="molecule type" value="Genomic_DNA"/>
</dbReference>
<dbReference type="SUPFAM" id="SSF55874">
    <property type="entry name" value="ATPase domain of HSP90 chaperone/DNA topoisomerase II/histidine kinase"/>
    <property type="match status" value="1"/>
</dbReference>
<evidence type="ECO:0000313" key="16">
    <source>
        <dbReference type="Proteomes" id="UP000282731"/>
    </source>
</evidence>
<evidence type="ECO:0000256" key="4">
    <source>
        <dbReference type="ARBA" id="ARBA00022679"/>
    </source>
</evidence>
<dbReference type="InterPro" id="IPR003594">
    <property type="entry name" value="HATPase_dom"/>
</dbReference>
<dbReference type="EMBL" id="CP017150">
    <property type="protein sequence ID" value="AOP52591.1"/>
    <property type="molecule type" value="Genomic_DNA"/>
</dbReference>
<keyword evidence="8" id="KW-0902">Two-component regulatory system</keyword>
<evidence type="ECO:0000313" key="14">
    <source>
        <dbReference type="EMBL" id="AZT96343.1"/>
    </source>
</evidence>
<dbReference type="RefSeq" id="WP_069599612.1">
    <property type="nucleotide sequence ID" value="NZ_CP017150.1"/>
</dbReference>
<dbReference type="GO" id="GO:0046983">
    <property type="term" value="F:protein dimerization activity"/>
    <property type="evidence" value="ECO:0007669"/>
    <property type="project" value="InterPro"/>
</dbReference>
<keyword evidence="6 12" id="KW-0418">Kinase</keyword>
<feature type="region of interest" description="Disordered" evidence="9">
    <location>
        <begin position="292"/>
        <end position="320"/>
    </location>
</feature>
<feature type="transmembrane region" description="Helical" evidence="10">
    <location>
        <begin position="26"/>
        <end position="48"/>
    </location>
</feature>
<feature type="domain" description="Histidine kinase" evidence="11">
    <location>
        <begin position="368"/>
        <end position="455"/>
    </location>
</feature>
<feature type="compositionally biased region" description="Low complexity" evidence="9">
    <location>
        <begin position="302"/>
        <end position="316"/>
    </location>
</feature>
<dbReference type="GO" id="GO:0000155">
    <property type="term" value="F:phosphorelay sensor kinase activity"/>
    <property type="evidence" value="ECO:0007669"/>
    <property type="project" value="InterPro"/>
</dbReference>
<evidence type="ECO:0000313" key="15">
    <source>
        <dbReference type="Proteomes" id="UP000094793"/>
    </source>
</evidence>
<feature type="transmembrane region" description="Helical" evidence="10">
    <location>
        <begin position="182"/>
        <end position="202"/>
    </location>
</feature>
<dbReference type="eggNOG" id="COG4585">
    <property type="taxonomic scope" value="Bacteria"/>
</dbReference>
<dbReference type="AlphaFoldDB" id="A0A1D7W0M9"/>
<reference evidence="16 17" key="4">
    <citation type="submission" date="2019-01" db="EMBL/GenBank/DDBJ databases">
        <title>Comparative genomic analysis of Brevibacterium aurantiacum sheds light on its evolution and its adaptation to smear-ripened cheeses.</title>
        <authorList>
            <person name="Moineau S."/>
        </authorList>
    </citation>
    <scope>NUCLEOTIDE SEQUENCE [LARGE SCALE GENOMIC DNA]</scope>
    <source>
        <strain evidence="13 17">SMQ-1417</strain>
        <strain evidence="14 16">SMQ-1420</strain>
    </source>
</reference>
<feature type="transmembrane region" description="Helical" evidence="10">
    <location>
        <begin position="54"/>
        <end position="75"/>
    </location>
</feature>
<evidence type="ECO:0000256" key="7">
    <source>
        <dbReference type="ARBA" id="ARBA00022840"/>
    </source>
</evidence>
<proteinExistence type="predicted"/>
<dbReference type="Proteomes" id="UP000282731">
    <property type="component" value="Chromosome"/>
</dbReference>
<dbReference type="InterPro" id="IPR036890">
    <property type="entry name" value="HATPase_C_sf"/>
</dbReference>
<dbReference type="InterPro" id="IPR011712">
    <property type="entry name" value="Sig_transdc_His_kin_sub3_dim/P"/>
</dbReference>
<dbReference type="EC" id="2.7.13.3" evidence="2"/>
<evidence type="ECO:0000256" key="2">
    <source>
        <dbReference type="ARBA" id="ARBA00012438"/>
    </source>
</evidence>
<evidence type="ECO:0000256" key="6">
    <source>
        <dbReference type="ARBA" id="ARBA00022777"/>
    </source>
</evidence>
<dbReference type="Proteomes" id="UP000094793">
    <property type="component" value="Chromosome"/>
</dbReference>
<dbReference type="InterPro" id="IPR050482">
    <property type="entry name" value="Sensor_HK_TwoCompSys"/>
</dbReference>
<dbReference type="Pfam" id="PF07730">
    <property type="entry name" value="HisKA_3"/>
    <property type="match status" value="1"/>
</dbReference>
<keyword evidence="10" id="KW-1133">Transmembrane helix</keyword>
<reference evidence="16 17" key="3">
    <citation type="submission" date="2017-12" db="EMBL/GenBank/DDBJ databases">
        <authorList>
            <person name="Levesque S."/>
        </authorList>
    </citation>
    <scope>NUCLEOTIDE SEQUENCE [LARGE SCALE GENOMIC DNA]</scope>
    <source>
        <strain evidence="13 17">SMQ-1417</strain>
        <strain evidence="14 16">SMQ-1420</strain>
    </source>
</reference>
<evidence type="ECO:0000256" key="8">
    <source>
        <dbReference type="ARBA" id="ARBA00023012"/>
    </source>
</evidence>
<evidence type="ECO:0000313" key="17">
    <source>
        <dbReference type="Proteomes" id="UP000283000"/>
    </source>
</evidence>
<reference evidence="12" key="1">
    <citation type="submission" date="2016-09" db="EMBL/GenBank/DDBJ databases">
        <title>Complete Genome Sequence of Brevibacterium aurantiacum SMQ-1335.</title>
        <authorList>
            <person name="de Melo A.G."/>
            <person name="Labrie S.J."/>
            <person name="Dumaresq J."/>
            <person name="Roberts R.J."/>
            <person name="Tremblay D.M."/>
            <person name="Moineau S."/>
        </authorList>
    </citation>
    <scope>NUCLEOTIDE SEQUENCE</scope>
    <source>
        <strain evidence="12">SMQ-1335</strain>
    </source>
</reference>
<protein>
    <recommendedName>
        <fullName evidence="2">histidine kinase</fullName>
        <ecNumber evidence="2">2.7.13.3</ecNumber>
    </recommendedName>
</protein>
<keyword evidence="4" id="KW-0808">Transferase</keyword>
<evidence type="ECO:0000256" key="9">
    <source>
        <dbReference type="SAM" id="MobiDB-lite"/>
    </source>
</evidence>
<evidence type="ECO:0000256" key="1">
    <source>
        <dbReference type="ARBA" id="ARBA00000085"/>
    </source>
</evidence>
<evidence type="ECO:0000313" key="13">
    <source>
        <dbReference type="EMBL" id="AZT92494.1"/>
    </source>
</evidence>
<gene>
    <name evidence="12" type="ORF">BLSMQ_0879</name>
    <name evidence="13" type="ORF">CXR23_04500</name>
    <name evidence="14" type="ORF">CXR27_04430</name>
</gene>
<dbReference type="CDD" id="cd16917">
    <property type="entry name" value="HATPase_UhpB-NarQ-NarX-like"/>
    <property type="match status" value="1"/>
</dbReference>
<keyword evidence="3" id="KW-0597">Phosphoprotein</keyword>
<keyword evidence="5" id="KW-0547">Nucleotide-binding</keyword>
<dbReference type="PANTHER" id="PTHR24421">
    <property type="entry name" value="NITRATE/NITRITE SENSOR PROTEIN NARX-RELATED"/>
    <property type="match status" value="1"/>
</dbReference>
<dbReference type="PATRIC" id="fig|1703.10.peg.902"/>
<evidence type="ECO:0000313" key="12">
    <source>
        <dbReference type="EMBL" id="AOP52591.1"/>
    </source>
</evidence>
<keyword evidence="10" id="KW-0472">Membrane</keyword>
<organism evidence="12 15">
    <name type="scientific">Brevibacterium aurantiacum</name>
    <dbReference type="NCBI Taxonomy" id="273384"/>
    <lineage>
        <taxon>Bacteria</taxon>
        <taxon>Bacillati</taxon>
        <taxon>Actinomycetota</taxon>
        <taxon>Actinomycetes</taxon>
        <taxon>Micrococcales</taxon>
        <taxon>Brevibacteriaceae</taxon>
        <taxon>Brevibacterium</taxon>
    </lineage>
</organism>
<dbReference type="GO" id="GO:0005524">
    <property type="term" value="F:ATP binding"/>
    <property type="evidence" value="ECO:0007669"/>
    <property type="project" value="UniProtKB-KW"/>
</dbReference>
<evidence type="ECO:0000256" key="10">
    <source>
        <dbReference type="SAM" id="Phobius"/>
    </source>
</evidence>
<dbReference type="Gene3D" id="3.30.565.10">
    <property type="entry name" value="Histidine kinase-like ATPase, C-terminal domain"/>
    <property type="match status" value="1"/>
</dbReference>
<dbReference type="Proteomes" id="UP000283000">
    <property type="component" value="Chromosome"/>
</dbReference>
<evidence type="ECO:0000256" key="5">
    <source>
        <dbReference type="ARBA" id="ARBA00022741"/>
    </source>
</evidence>
<keyword evidence="7" id="KW-0067">ATP-binding</keyword>
<evidence type="ECO:0000256" key="3">
    <source>
        <dbReference type="ARBA" id="ARBA00022553"/>
    </source>
</evidence>
<dbReference type="Pfam" id="PF02518">
    <property type="entry name" value="HATPase_c"/>
    <property type="match status" value="1"/>
</dbReference>
<sequence length="466" mass="49511">MSRSWRAAAEASDPDADRRVRRRPRLLLVALSVLALLLQLPFAVFMATHDGVDALAGGVRIAVALLSPMIFLLCARWPGPRVAIIAGLTLVDFVAWAALAGSSLSGAWSHGPSNRPWSGEGPGGMWAQGLTGPEMTPFYAAFLFALVVAMVRGHQIWAIASAAGVWLGALLLGPFLGVDWSVGRVASATIGLLMTLSIGAFARRRREGRRLAAEEAQARHQEVIAAERLRIARDLHDVLGHSLSQINVQAGVGEHLIDRDPEQARRALAAIKELSRTGLNEVRSVLHTMRSDAAGPSDLDSDAAGTDAASADAGAAEPLAPVPGLDELPALIAAMTGRPAIHLDDRRELRADGTRENPGSAADAAAYRIVQEALTNMVRHAAASQANVRVFREGEFLHLEISDDGQGTENAMHGRDEGTGIIGMRERTKLLHGTFAITSASGDGTHISVRLPWTSGHGRTDRQAQA</sequence>
<feature type="transmembrane region" description="Helical" evidence="10">
    <location>
        <begin position="156"/>
        <end position="176"/>
    </location>
</feature>
<comment type="catalytic activity">
    <reaction evidence="1">
        <text>ATP + protein L-histidine = ADP + protein N-phospho-L-histidine.</text>
        <dbReference type="EC" id="2.7.13.3"/>
    </reaction>
</comment>
<keyword evidence="10" id="KW-0812">Transmembrane</keyword>